<dbReference type="EMBL" id="KZ303492">
    <property type="protein sequence ID" value="PIA17839.1"/>
    <property type="molecule type" value="Genomic_DNA"/>
</dbReference>
<organism evidence="1 2">
    <name type="scientific">Coemansia reversa (strain ATCC 12441 / NRRL 1564)</name>
    <dbReference type="NCBI Taxonomy" id="763665"/>
    <lineage>
        <taxon>Eukaryota</taxon>
        <taxon>Fungi</taxon>
        <taxon>Fungi incertae sedis</taxon>
        <taxon>Zoopagomycota</taxon>
        <taxon>Kickxellomycotina</taxon>
        <taxon>Kickxellomycetes</taxon>
        <taxon>Kickxellales</taxon>
        <taxon>Kickxellaceae</taxon>
        <taxon>Coemansia</taxon>
    </lineage>
</organism>
<proteinExistence type="predicted"/>
<gene>
    <name evidence="1" type="ORF">COEREDRAFT_80181</name>
</gene>
<evidence type="ECO:0000313" key="2">
    <source>
        <dbReference type="Proteomes" id="UP000242474"/>
    </source>
</evidence>
<protein>
    <submittedName>
        <fullName evidence="1">Uncharacterized protein</fullName>
    </submittedName>
</protein>
<evidence type="ECO:0000313" key="1">
    <source>
        <dbReference type="EMBL" id="PIA17839.1"/>
    </source>
</evidence>
<dbReference type="Proteomes" id="UP000242474">
    <property type="component" value="Unassembled WGS sequence"/>
</dbReference>
<dbReference type="AlphaFoldDB" id="A0A2G5BFP6"/>
<keyword evidence="2" id="KW-1185">Reference proteome</keyword>
<accession>A0A2G5BFP6</accession>
<reference evidence="1 2" key="1">
    <citation type="journal article" date="2015" name="Genome Biol. Evol.">
        <title>Phylogenomic analyses indicate that early fungi evolved digesting cell walls of algal ancestors of land plants.</title>
        <authorList>
            <person name="Chang Y."/>
            <person name="Wang S."/>
            <person name="Sekimoto S."/>
            <person name="Aerts A.L."/>
            <person name="Choi C."/>
            <person name="Clum A."/>
            <person name="LaButti K.M."/>
            <person name="Lindquist E.A."/>
            <person name="Yee Ngan C."/>
            <person name="Ohm R.A."/>
            <person name="Salamov A.A."/>
            <person name="Grigoriev I.V."/>
            <person name="Spatafora J.W."/>
            <person name="Berbee M.L."/>
        </authorList>
    </citation>
    <scope>NUCLEOTIDE SEQUENCE [LARGE SCALE GENOMIC DNA]</scope>
    <source>
        <strain evidence="1 2">NRRL 1564</strain>
    </source>
</reference>
<sequence>MQTREVLSLASAGCTQEQMPNSDANLPYCNENFLLNTQGLPCQAEAAVVQKHTCTPSIVVFL</sequence>
<name>A0A2G5BFP6_COERN</name>